<feature type="transmembrane region" description="Helical" evidence="1">
    <location>
        <begin position="115"/>
        <end position="132"/>
    </location>
</feature>
<comment type="caution">
    <text evidence="2">The sequence shown here is derived from an EMBL/GenBank/DDBJ whole genome shotgun (WGS) entry which is preliminary data.</text>
</comment>
<protein>
    <recommendedName>
        <fullName evidence="4">DUF2975 domain-containing protein</fullName>
    </recommendedName>
</protein>
<feature type="transmembrane region" description="Helical" evidence="1">
    <location>
        <begin position="152"/>
        <end position="171"/>
    </location>
</feature>
<keyword evidence="1" id="KW-1133">Transmembrane helix</keyword>
<evidence type="ECO:0000313" key="3">
    <source>
        <dbReference type="Proteomes" id="UP000561011"/>
    </source>
</evidence>
<dbReference type="EMBL" id="JACBYE010000019">
    <property type="protein sequence ID" value="NYS93721.1"/>
    <property type="molecule type" value="Genomic_DNA"/>
</dbReference>
<accession>A0A853ET93</accession>
<keyword evidence="1" id="KW-0812">Transmembrane</keyword>
<proteinExistence type="predicted"/>
<dbReference type="RefSeq" id="WP_179913295.1">
    <property type="nucleotide sequence ID" value="NZ_JACBYE010000019.1"/>
</dbReference>
<keyword evidence="1" id="KW-0472">Membrane</keyword>
<evidence type="ECO:0000313" key="2">
    <source>
        <dbReference type="EMBL" id="NYS93721.1"/>
    </source>
</evidence>
<evidence type="ECO:0000256" key="1">
    <source>
        <dbReference type="SAM" id="Phobius"/>
    </source>
</evidence>
<reference evidence="2 3" key="1">
    <citation type="submission" date="2020-07" db="EMBL/GenBank/DDBJ databases">
        <title>MOT database genomes.</title>
        <authorList>
            <person name="Joseph S."/>
            <person name="Aduse-Opoku J."/>
            <person name="Hashim A."/>
            <person name="Wade W."/>
            <person name="Curtis M."/>
        </authorList>
    </citation>
    <scope>NUCLEOTIDE SEQUENCE [LARGE SCALE GENOMIC DNA]</scope>
    <source>
        <strain evidence="2 3">DSM 100099</strain>
    </source>
</reference>
<keyword evidence="3" id="KW-1185">Reference proteome</keyword>
<feature type="transmembrane region" description="Helical" evidence="1">
    <location>
        <begin position="12"/>
        <end position="35"/>
    </location>
</feature>
<dbReference type="AlphaFoldDB" id="A0A853ET93"/>
<gene>
    <name evidence="2" type="ORF">HZZ10_09335</name>
</gene>
<sequence>MRAVHPAARRLAAVLAVVLVVAGVVATAVGLVRWLEPLTDLEGGVSVPVQVTASDGVGADLQLLVEMEPYDDVRVGGIPTGGLPHTDHRTYPLGVVTVYAPDASTSEKLLSRADAMLRGIALLVAALALRPVLRAVAADRPLRRHDGRRVQVAALCVVVGGYVAPLLPWLASASVLTRLDDPHGLSATPVHHLEVFVVAALVVLVGAVMSAGTQEPREVSRA</sequence>
<dbReference type="Proteomes" id="UP000561011">
    <property type="component" value="Unassembled WGS sequence"/>
</dbReference>
<name>A0A853ET93_9MICO</name>
<evidence type="ECO:0008006" key="4">
    <source>
        <dbReference type="Google" id="ProtNLM"/>
    </source>
</evidence>
<feature type="transmembrane region" description="Helical" evidence="1">
    <location>
        <begin position="191"/>
        <end position="212"/>
    </location>
</feature>
<organism evidence="2 3">
    <name type="scientific">Sanguibacter inulinus</name>
    <dbReference type="NCBI Taxonomy" id="60922"/>
    <lineage>
        <taxon>Bacteria</taxon>
        <taxon>Bacillati</taxon>
        <taxon>Actinomycetota</taxon>
        <taxon>Actinomycetes</taxon>
        <taxon>Micrococcales</taxon>
        <taxon>Sanguibacteraceae</taxon>
        <taxon>Sanguibacter</taxon>
    </lineage>
</organism>